<evidence type="ECO:0000313" key="3">
    <source>
        <dbReference type="Proteomes" id="UP000288805"/>
    </source>
</evidence>
<feature type="region of interest" description="Disordered" evidence="1">
    <location>
        <begin position="71"/>
        <end position="144"/>
    </location>
</feature>
<dbReference type="AlphaFoldDB" id="A0A438D9G0"/>
<gene>
    <name evidence="2" type="ORF">CK203_102388</name>
</gene>
<accession>A0A438D9G0</accession>
<evidence type="ECO:0000313" key="2">
    <source>
        <dbReference type="EMBL" id="RVW32079.1"/>
    </source>
</evidence>
<comment type="caution">
    <text evidence="2">The sequence shown here is derived from an EMBL/GenBank/DDBJ whole genome shotgun (WGS) entry which is preliminary data.</text>
</comment>
<organism evidence="2 3">
    <name type="scientific">Vitis vinifera</name>
    <name type="common">Grape</name>
    <dbReference type="NCBI Taxonomy" id="29760"/>
    <lineage>
        <taxon>Eukaryota</taxon>
        <taxon>Viridiplantae</taxon>
        <taxon>Streptophyta</taxon>
        <taxon>Embryophyta</taxon>
        <taxon>Tracheophyta</taxon>
        <taxon>Spermatophyta</taxon>
        <taxon>Magnoliopsida</taxon>
        <taxon>eudicotyledons</taxon>
        <taxon>Gunneridae</taxon>
        <taxon>Pentapetalae</taxon>
        <taxon>rosids</taxon>
        <taxon>Vitales</taxon>
        <taxon>Vitaceae</taxon>
        <taxon>Viteae</taxon>
        <taxon>Vitis</taxon>
    </lineage>
</organism>
<proteinExistence type="predicted"/>
<dbReference type="Proteomes" id="UP000288805">
    <property type="component" value="Unassembled WGS sequence"/>
</dbReference>
<protein>
    <submittedName>
        <fullName evidence="2">Uncharacterized protein</fullName>
    </submittedName>
</protein>
<sequence>MTLNLPLFLYIPSFECERVSKRERAILRLFISFSSRHRTNLRSSSPVINSGQISATRNGANQRGQVFLSFKPQESPVRGALPGPISEPPRPKAVSPPMKPAPPKPLARRYLTRSGGRPLQKRARVESSEPIDLTEPSPVPSPCHLRRRQQSLSLPLLEPQIPAEIAPEEIIRRPMLTQPPIEGNLDCRARPFHSELCFDIATFQLRPSLHSHSTCCEDTIWSTC</sequence>
<name>A0A438D9G0_VITVI</name>
<dbReference type="EMBL" id="QGNW01001727">
    <property type="protein sequence ID" value="RVW32079.1"/>
    <property type="molecule type" value="Genomic_DNA"/>
</dbReference>
<reference evidence="2 3" key="1">
    <citation type="journal article" date="2018" name="PLoS Genet.">
        <title>Population sequencing reveals clonal diversity and ancestral inbreeding in the grapevine cultivar Chardonnay.</title>
        <authorList>
            <person name="Roach M.J."/>
            <person name="Johnson D.L."/>
            <person name="Bohlmann J."/>
            <person name="van Vuuren H.J."/>
            <person name="Jones S.J."/>
            <person name="Pretorius I.S."/>
            <person name="Schmidt S.A."/>
            <person name="Borneman A.R."/>
        </authorList>
    </citation>
    <scope>NUCLEOTIDE SEQUENCE [LARGE SCALE GENOMIC DNA]</scope>
    <source>
        <strain evidence="3">cv. Chardonnay</strain>
        <tissue evidence="2">Leaf</tissue>
    </source>
</reference>
<evidence type="ECO:0000256" key="1">
    <source>
        <dbReference type="SAM" id="MobiDB-lite"/>
    </source>
</evidence>